<dbReference type="AlphaFoldDB" id="A0A5J4T0M6"/>
<dbReference type="EMBL" id="SNRY01000016">
    <property type="protein sequence ID" value="KAA6351251.1"/>
    <property type="molecule type" value="Genomic_DNA"/>
</dbReference>
<name>A0A5J4T0M6_9ZZZZ</name>
<accession>A0A5J4T0M6</accession>
<proteinExistence type="predicted"/>
<evidence type="ECO:0000313" key="1">
    <source>
        <dbReference type="EMBL" id="KAA6351251.1"/>
    </source>
</evidence>
<organism evidence="1">
    <name type="scientific">termite gut metagenome</name>
    <dbReference type="NCBI Taxonomy" id="433724"/>
    <lineage>
        <taxon>unclassified sequences</taxon>
        <taxon>metagenomes</taxon>
        <taxon>organismal metagenomes</taxon>
    </lineage>
</organism>
<protein>
    <submittedName>
        <fullName evidence="1">Uncharacterized protein</fullName>
    </submittedName>
</protein>
<gene>
    <name evidence="1" type="ORF">EZS27_001397</name>
</gene>
<comment type="caution">
    <text evidence="1">The sequence shown here is derived from an EMBL/GenBank/DDBJ whole genome shotgun (WGS) entry which is preliminary data.</text>
</comment>
<sequence>MKVNRTKKGYTLSGISGGQLHQVMFLLGHIKDGCFQDDKDANGEYHSGDGFIAVLDEQGLKDFHSFCDDFWEGFNDFRNKTI</sequence>
<reference evidence="1" key="1">
    <citation type="submission" date="2019-03" db="EMBL/GenBank/DDBJ databases">
        <title>Single cell metagenomics reveals metabolic interactions within the superorganism composed of flagellate Streblomastix strix and complex community of Bacteroidetes bacteria on its surface.</title>
        <authorList>
            <person name="Treitli S.C."/>
            <person name="Kolisko M."/>
            <person name="Husnik F."/>
            <person name="Keeling P."/>
            <person name="Hampl V."/>
        </authorList>
    </citation>
    <scope>NUCLEOTIDE SEQUENCE</scope>
    <source>
        <strain evidence="1">STM</strain>
    </source>
</reference>